<proteinExistence type="predicted"/>
<accession>A0ABM4A0D3</accession>
<sequence>MEGSGAILCQISSLKEMLDQVNEEMEANIQITREIESEIVKCSEFEKALAVRESELTKTLYISQFEIIGLLSVTDGSRKSVKVLEEELCNLRRKRDETLTRINEKREEFITLCLEFEKEIDKGNDDELRALLSEKEFLEDEILLLEKKNNTLKNSMLAFVEEILEDLHTCNSALQFEVRNGCQENQKLLKDIAGLKTRLLSSIIIDDDLRKNCEKATPSVPQVWSQNIKNLPLYKKDKGRKRLGSRCT</sequence>
<dbReference type="RefSeq" id="XP_060670155.1">
    <property type="nucleotide sequence ID" value="XM_060814172.1"/>
</dbReference>
<gene>
    <name evidence="3" type="primary">LOC107418570</name>
</gene>
<keyword evidence="1" id="KW-0175">Coiled coil</keyword>
<dbReference type="GeneID" id="107418570"/>
<evidence type="ECO:0000313" key="2">
    <source>
        <dbReference type="Proteomes" id="UP001652623"/>
    </source>
</evidence>
<reference evidence="3" key="1">
    <citation type="submission" date="2025-08" db="UniProtKB">
        <authorList>
            <consortium name="RefSeq"/>
        </authorList>
    </citation>
    <scope>IDENTIFICATION</scope>
    <source>
        <tissue evidence="3">Seedling</tissue>
    </source>
</reference>
<keyword evidence="2" id="KW-1185">Reference proteome</keyword>
<evidence type="ECO:0000256" key="1">
    <source>
        <dbReference type="SAM" id="Coils"/>
    </source>
</evidence>
<name>A0ABM4A0D3_ZIZJJ</name>
<dbReference type="Proteomes" id="UP001652623">
    <property type="component" value="Chromosome 2"/>
</dbReference>
<protein>
    <submittedName>
        <fullName evidence="3">Uncharacterized protein LOC107418570 isoform X1</fullName>
    </submittedName>
</protein>
<organism evidence="2 3">
    <name type="scientific">Ziziphus jujuba</name>
    <name type="common">Chinese jujube</name>
    <name type="synonym">Ziziphus sativa</name>
    <dbReference type="NCBI Taxonomy" id="326968"/>
    <lineage>
        <taxon>Eukaryota</taxon>
        <taxon>Viridiplantae</taxon>
        <taxon>Streptophyta</taxon>
        <taxon>Embryophyta</taxon>
        <taxon>Tracheophyta</taxon>
        <taxon>Spermatophyta</taxon>
        <taxon>Magnoliopsida</taxon>
        <taxon>eudicotyledons</taxon>
        <taxon>Gunneridae</taxon>
        <taxon>Pentapetalae</taxon>
        <taxon>rosids</taxon>
        <taxon>fabids</taxon>
        <taxon>Rosales</taxon>
        <taxon>Rhamnaceae</taxon>
        <taxon>Paliureae</taxon>
        <taxon>Ziziphus</taxon>
    </lineage>
</organism>
<evidence type="ECO:0000313" key="3">
    <source>
        <dbReference type="RefSeq" id="XP_060670155.1"/>
    </source>
</evidence>
<feature type="coiled-coil region" evidence="1">
    <location>
        <begin position="128"/>
        <end position="155"/>
    </location>
</feature>